<comment type="caution">
    <text evidence="1">The sequence shown here is derived from an EMBL/GenBank/DDBJ whole genome shotgun (WGS) entry which is preliminary data.</text>
</comment>
<evidence type="ECO:0000313" key="1">
    <source>
        <dbReference type="EMBL" id="RDS84189.1"/>
    </source>
</evidence>
<proteinExistence type="predicted"/>
<reference evidence="1 2" key="1">
    <citation type="submission" date="2018-07" db="EMBL/GenBank/DDBJ databases">
        <title>Dyella monticola sp. nov. and Dyella psychrodurans sp. nov. isolated from monsoon evergreen broad-leaved forest soil of Dinghu Mountain, China.</title>
        <authorList>
            <person name="Gao Z."/>
            <person name="Qiu L."/>
        </authorList>
    </citation>
    <scope>NUCLEOTIDE SEQUENCE [LARGE SCALE GENOMIC DNA]</scope>
    <source>
        <strain evidence="1 2">4MSK11</strain>
    </source>
</reference>
<name>A0A370X6X0_9GAMM</name>
<dbReference type="Proteomes" id="UP000255334">
    <property type="component" value="Unassembled WGS sequence"/>
</dbReference>
<sequence length="98" mass="11107">MAHWPLVRMLIDDDNFDDKDHLFEAPDSHPSIEIRLFNCVDDACISQCVASSGSFSSLSHFTQCRVPPWIQGLDPPCSFWIKVCARTNCKAHESRKIA</sequence>
<accession>A0A370X6X0</accession>
<evidence type="ECO:0000313" key="2">
    <source>
        <dbReference type="Proteomes" id="UP000255334"/>
    </source>
</evidence>
<dbReference type="EMBL" id="QRBF01000003">
    <property type="protein sequence ID" value="RDS84189.1"/>
    <property type="molecule type" value="Genomic_DNA"/>
</dbReference>
<gene>
    <name evidence="1" type="ORF">DWU99_10605</name>
</gene>
<dbReference type="AlphaFoldDB" id="A0A370X6X0"/>
<organism evidence="1 2">
    <name type="scientific">Dyella psychrodurans</name>
    <dbReference type="NCBI Taxonomy" id="1927960"/>
    <lineage>
        <taxon>Bacteria</taxon>
        <taxon>Pseudomonadati</taxon>
        <taxon>Pseudomonadota</taxon>
        <taxon>Gammaproteobacteria</taxon>
        <taxon>Lysobacterales</taxon>
        <taxon>Rhodanobacteraceae</taxon>
        <taxon>Dyella</taxon>
    </lineage>
</organism>
<protein>
    <submittedName>
        <fullName evidence="1">Uncharacterized protein</fullName>
    </submittedName>
</protein>
<keyword evidence="2" id="KW-1185">Reference proteome</keyword>